<evidence type="ECO:0000256" key="3">
    <source>
        <dbReference type="ARBA" id="ARBA00023210"/>
    </source>
</evidence>
<comment type="similarity">
    <text evidence="5">Belongs to the ZapD family.</text>
</comment>
<dbReference type="PANTHER" id="PTHR39455:SF1">
    <property type="entry name" value="CELL DIVISION PROTEIN ZAPD"/>
    <property type="match status" value="1"/>
</dbReference>
<dbReference type="InterPro" id="IPR036268">
    <property type="entry name" value="ZapD_sf"/>
</dbReference>
<evidence type="ECO:0000256" key="5">
    <source>
        <dbReference type="HAMAP-Rule" id="MF_01092"/>
    </source>
</evidence>
<organism evidence="6 7">
    <name type="scientific">Thiocapsa roseopersicina</name>
    <dbReference type="NCBI Taxonomy" id="1058"/>
    <lineage>
        <taxon>Bacteria</taxon>
        <taxon>Pseudomonadati</taxon>
        <taxon>Pseudomonadota</taxon>
        <taxon>Gammaproteobacteria</taxon>
        <taxon>Chromatiales</taxon>
        <taxon>Chromatiaceae</taxon>
        <taxon>Thiocapsa</taxon>
    </lineage>
</organism>
<dbReference type="NCBIfam" id="NF003656">
    <property type="entry name" value="PRK05287.1-4"/>
    <property type="match status" value="1"/>
</dbReference>
<dbReference type="PANTHER" id="PTHR39455">
    <property type="entry name" value="CELL DIVISION PROTEIN ZAPD"/>
    <property type="match status" value="1"/>
</dbReference>
<dbReference type="GO" id="GO:0032153">
    <property type="term" value="C:cell division site"/>
    <property type="evidence" value="ECO:0007669"/>
    <property type="project" value="TreeGrafter"/>
</dbReference>
<dbReference type="SUPFAM" id="SSF160950">
    <property type="entry name" value="YacF-like"/>
    <property type="match status" value="1"/>
</dbReference>
<comment type="function">
    <text evidence="5">Cell division factor that enhances FtsZ-ring assembly. Directly interacts with FtsZ and promotes bundling of FtsZ protofilaments, with a reduction in FtsZ GTPase activity.</text>
</comment>
<keyword evidence="4 5" id="KW-0131">Cell cycle</keyword>
<evidence type="ECO:0000256" key="1">
    <source>
        <dbReference type="ARBA" id="ARBA00022490"/>
    </source>
</evidence>
<dbReference type="EMBL" id="FNNZ01000013">
    <property type="protein sequence ID" value="SDX06551.1"/>
    <property type="molecule type" value="Genomic_DNA"/>
</dbReference>
<evidence type="ECO:0000256" key="4">
    <source>
        <dbReference type="ARBA" id="ARBA00023306"/>
    </source>
</evidence>
<keyword evidence="2 5" id="KW-0132">Cell division</keyword>
<dbReference type="InterPro" id="IPR009777">
    <property type="entry name" value="ZapD"/>
</dbReference>
<keyword evidence="3 5" id="KW-0717">Septation</keyword>
<name>A0A1H2YNJ0_THIRO</name>
<dbReference type="InterPro" id="IPR027462">
    <property type="entry name" value="ZapD_C"/>
</dbReference>
<dbReference type="Gene3D" id="1.10.3900.10">
    <property type="entry name" value="YacF-like"/>
    <property type="match status" value="1"/>
</dbReference>
<dbReference type="Proteomes" id="UP000198816">
    <property type="component" value="Unassembled WGS sequence"/>
</dbReference>
<dbReference type="GO" id="GO:0000917">
    <property type="term" value="P:division septum assembly"/>
    <property type="evidence" value="ECO:0007669"/>
    <property type="project" value="UniProtKB-KW"/>
</dbReference>
<dbReference type="Pfam" id="PF07072">
    <property type="entry name" value="ZapD"/>
    <property type="match status" value="1"/>
</dbReference>
<dbReference type="HAMAP" id="MF_01092">
    <property type="entry name" value="ZapD"/>
    <property type="match status" value="1"/>
</dbReference>
<protein>
    <recommendedName>
        <fullName evidence="5">Cell division protein ZapD</fullName>
    </recommendedName>
    <alternativeName>
        <fullName evidence="5">Z ring-associated protein D</fullName>
    </alternativeName>
</protein>
<dbReference type="AlphaFoldDB" id="A0A1H2YNJ0"/>
<comment type="subcellular location">
    <subcellularLocation>
        <location evidence="5">Cytoplasm</location>
    </subcellularLocation>
    <text evidence="5">Localizes to mid-cell in an FtsZ-dependent manner.</text>
</comment>
<dbReference type="STRING" id="1058.SAMN05421783_11396"/>
<comment type="subunit">
    <text evidence="5">Interacts with FtsZ.</text>
</comment>
<keyword evidence="7" id="KW-1185">Reference proteome</keyword>
<evidence type="ECO:0000313" key="7">
    <source>
        <dbReference type="Proteomes" id="UP000198816"/>
    </source>
</evidence>
<gene>
    <name evidence="5" type="primary">zapD</name>
    <name evidence="6" type="ORF">SAMN05421783_11396</name>
</gene>
<dbReference type="GO" id="GO:0005737">
    <property type="term" value="C:cytoplasm"/>
    <property type="evidence" value="ECO:0007669"/>
    <property type="project" value="UniProtKB-SubCell"/>
</dbReference>
<dbReference type="GO" id="GO:0043093">
    <property type="term" value="P:FtsZ-dependent cytokinesis"/>
    <property type="evidence" value="ECO:0007669"/>
    <property type="project" value="UniProtKB-UniRule"/>
</dbReference>
<accession>A0A1H2YNJ0</accession>
<evidence type="ECO:0000313" key="6">
    <source>
        <dbReference type="EMBL" id="SDX06551.1"/>
    </source>
</evidence>
<dbReference type="RefSeq" id="WP_093033412.1">
    <property type="nucleotide sequence ID" value="NZ_FNNZ01000013.1"/>
</dbReference>
<proteinExistence type="inferred from homology"/>
<dbReference type="OrthoDB" id="5294622at2"/>
<dbReference type="Gene3D" id="2.60.440.10">
    <property type="entry name" value="YacF-like domains"/>
    <property type="match status" value="1"/>
</dbReference>
<sequence length="255" mass="28534">MSTLMTFEHPLNERVRTFLRIEHLFERLNYFAPQYDAWATRVAVETLLDIASVTARADVKNELLKELDRNIATLKRFGDQPGVDPRALDRVLGDLADAVGGVHRLSGPIGQIAREDDLLKSVAQRSSIPGGACSFDLPQYHHWLIQAPEIRQARLDHWLQDLRPAERAIRLVLSLARTSASPRQVLAEGGFFQEALDAQTPAQMVRVGINGTGALYPEISGHKSRFSIRFMKTGPQGRPSQIPENIPFKLTCCVF</sequence>
<evidence type="ECO:0000256" key="2">
    <source>
        <dbReference type="ARBA" id="ARBA00022618"/>
    </source>
</evidence>
<reference evidence="7" key="1">
    <citation type="submission" date="2016-10" db="EMBL/GenBank/DDBJ databases">
        <authorList>
            <person name="Varghese N."/>
            <person name="Submissions S."/>
        </authorList>
    </citation>
    <scope>NUCLEOTIDE SEQUENCE [LARGE SCALE GENOMIC DNA]</scope>
    <source>
        <strain evidence="7">DSM 217</strain>
    </source>
</reference>
<keyword evidence="1 5" id="KW-0963">Cytoplasm</keyword>